<keyword evidence="3" id="KW-1185">Reference proteome</keyword>
<dbReference type="SUPFAM" id="SSF47943">
    <property type="entry name" value="Retrovirus capsid protein, N-terminal core domain"/>
    <property type="match status" value="1"/>
</dbReference>
<dbReference type="EMBL" id="KK530290">
    <property type="protein sequence ID" value="KFP27782.1"/>
    <property type="molecule type" value="Genomic_DNA"/>
</dbReference>
<dbReference type="GO" id="GO:0019068">
    <property type="term" value="P:virion assembly"/>
    <property type="evidence" value="ECO:0007669"/>
    <property type="project" value="InterPro"/>
</dbReference>
<proteinExistence type="predicted"/>
<dbReference type="InterPro" id="IPR003036">
    <property type="entry name" value="Gag_P30"/>
</dbReference>
<dbReference type="Proteomes" id="UP000053615">
    <property type="component" value="Unassembled WGS sequence"/>
</dbReference>
<dbReference type="AlphaFoldDB" id="A0A091JRI5"/>
<feature type="non-terminal residue" evidence="2">
    <location>
        <position position="108"/>
    </location>
</feature>
<evidence type="ECO:0000313" key="3">
    <source>
        <dbReference type="Proteomes" id="UP000053615"/>
    </source>
</evidence>
<feature type="non-terminal residue" evidence="2">
    <location>
        <position position="1"/>
    </location>
</feature>
<dbReference type="Gene3D" id="1.10.375.10">
    <property type="entry name" value="Human Immunodeficiency Virus Type 1 Capsid Protein"/>
    <property type="match status" value="1"/>
</dbReference>
<evidence type="ECO:0000259" key="1">
    <source>
        <dbReference type="Pfam" id="PF02093"/>
    </source>
</evidence>
<reference evidence="2 3" key="1">
    <citation type="submission" date="2014-04" db="EMBL/GenBank/DDBJ databases">
        <title>Genome evolution of avian class.</title>
        <authorList>
            <person name="Zhang G."/>
            <person name="Li C."/>
        </authorList>
    </citation>
    <scope>NUCLEOTIDE SEQUENCE [LARGE SCALE GENOMIC DNA]</scope>
    <source>
        <strain evidence="2">BGI_N325</strain>
    </source>
</reference>
<accession>A0A091JRI5</accession>
<gene>
    <name evidence="2" type="ORF">N325_10304</name>
</gene>
<dbReference type="InterPro" id="IPR050462">
    <property type="entry name" value="Retroviral_Gag-Pol_poly"/>
</dbReference>
<name>A0A091JRI5_COLST</name>
<sequence>KVPFSPSDLVIWKQSAGNYREDPERVARVVKMVMKTQNPDWNDLQVLLDTIMDTTEKEMVLKSTKEKAREEIRLHLAEGTVDQLVPSDDPEWNPNTVEGLGAIRKYQD</sequence>
<protein>
    <recommendedName>
        <fullName evidence="1">Core shell protein Gag P30 domain-containing protein</fullName>
    </recommendedName>
</protein>
<dbReference type="InterPro" id="IPR008919">
    <property type="entry name" value="Retrov_capsid_N"/>
</dbReference>
<evidence type="ECO:0000313" key="2">
    <source>
        <dbReference type="EMBL" id="KFP27782.1"/>
    </source>
</evidence>
<organism evidence="2 3">
    <name type="scientific">Colius striatus</name>
    <name type="common">Speckled mousebird</name>
    <dbReference type="NCBI Taxonomy" id="57412"/>
    <lineage>
        <taxon>Eukaryota</taxon>
        <taxon>Metazoa</taxon>
        <taxon>Chordata</taxon>
        <taxon>Craniata</taxon>
        <taxon>Vertebrata</taxon>
        <taxon>Euteleostomi</taxon>
        <taxon>Archelosauria</taxon>
        <taxon>Archosauria</taxon>
        <taxon>Dinosauria</taxon>
        <taxon>Saurischia</taxon>
        <taxon>Theropoda</taxon>
        <taxon>Coelurosauria</taxon>
        <taxon>Aves</taxon>
        <taxon>Neognathae</taxon>
        <taxon>Neoaves</taxon>
        <taxon>Telluraves</taxon>
        <taxon>Coraciimorphae</taxon>
        <taxon>Coliiformes</taxon>
        <taxon>Coliidae</taxon>
        <taxon>Colius</taxon>
    </lineage>
</organism>
<dbReference type="PANTHER" id="PTHR33166">
    <property type="entry name" value="GAG_P30 DOMAIN-CONTAINING PROTEIN"/>
    <property type="match status" value="1"/>
</dbReference>
<feature type="domain" description="Core shell protein Gag P30" evidence="1">
    <location>
        <begin position="7"/>
        <end position="107"/>
    </location>
</feature>
<dbReference type="Pfam" id="PF02093">
    <property type="entry name" value="Gag_p30"/>
    <property type="match status" value="1"/>
</dbReference>